<proteinExistence type="predicted"/>
<evidence type="ECO:0000313" key="3">
    <source>
        <dbReference type="RefSeq" id="XP_013395274.1"/>
    </source>
</evidence>
<keyword evidence="1" id="KW-0812">Transmembrane</keyword>
<gene>
    <name evidence="3" type="primary">LOC106162514</name>
</gene>
<evidence type="ECO:0000313" key="2">
    <source>
        <dbReference type="Proteomes" id="UP000085678"/>
    </source>
</evidence>
<accession>A0A1S3ICV8</accession>
<dbReference type="AlphaFoldDB" id="A0A1S3ICV8"/>
<dbReference type="InParanoid" id="A0A1S3ICV8"/>
<dbReference type="KEGG" id="lak:106162514"/>
<reference evidence="3" key="1">
    <citation type="submission" date="2025-08" db="UniProtKB">
        <authorList>
            <consortium name="RefSeq"/>
        </authorList>
    </citation>
    <scope>IDENTIFICATION</scope>
    <source>
        <tissue evidence="3">Gonads</tissue>
    </source>
</reference>
<feature type="transmembrane region" description="Helical" evidence="1">
    <location>
        <begin position="22"/>
        <end position="40"/>
    </location>
</feature>
<evidence type="ECO:0000256" key="1">
    <source>
        <dbReference type="SAM" id="Phobius"/>
    </source>
</evidence>
<dbReference type="Proteomes" id="UP000085678">
    <property type="component" value="Unplaced"/>
</dbReference>
<sequence length="102" mass="11908">MEFKLNMARICGRSPLRQTRSALYAVIAVAAIVILLRFKIEKLRSRKTPSLRDLLLNKALIHKRHQRLTSTEKGEKNQLVHSTVFHQRQRADVKDMMTNQEN</sequence>
<dbReference type="RefSeq" id="XP_013395274.1">
    <property type="nucleotide sequence ID" value="XM_013539820.1"/>
</dbReference>
<keyword evidence="2" id="KW-1185">Reference proteome</keyword>
<name>A0A1S3ICV8_LINAN</name>
<keyword evidence="1" id="KW-0472">Membrane</keyword>
<dbReference type="GeneID" id="106162514"/>
<organism evidence="2 3">
    <name type="scientific">Lingula anatina</name>
    <name type="common">Brachiopod</name>
    <name type="synonym">Lingula unguis</name>
    <dbReference type="NCBI Taxonomy" id="7574"/>
    <lineage>
        <taxon>Eukaryota</taxon>
        <taxon>Metazoa</taxon>
        <taxon>Spiralia</taxon>
        <taxon>Lophotrochozoa</taxon>
        <taxon>Brachiopoda</taxon>
        <taxon>Linguliformea</taxon>
        <taxon>Lingulata</taxon>
        <taxon>Lingulida</taxon>
        <taxon>Linguloidea</taxon>
        <taxon>Lingulidae</taxon>
        <taxon>Lingula</taxon>
    </lineage>
</organism>
<protein>
    <submittedName>
        <fullName evidence="3">Uncharacterized protein LOC106162514</fullName>
    </submittedName>
</protein>
<keyword evidence="1" id="KW-1133">Transmembrane helix</keyword>